<protein>
    <submittedName>
        <fullName evidence="1">Uncharacterized protein</fullName>
    </submittedName>
</protein>
<evidence type="ECO:0000313" key="1">
    <source>
        <dbReference type="EMBL" id="MBE4910124.1"/>
    </source>
</evidence>
<sequence>MTNSKEKENDVSQIPEELDFLMLDDCHTYNAKDLFWKELATIVEDGATED</sequence>
<evidence type="ECO:0000313" key="2">
    <source>
        <dbReference type="Proteomes" id="UP001516662"/>
    </source>
</evidence>
<dbReference type="Proteomes" id="UP001516662">
    <property type="component" value="Unassembled WGS sequence"/>
</dbReference>
<comment type="caution">
    <text evidence="1">The sequence shown here is derived from an EMBL/GenBank/DDBJ whole genome shotgun (WGS) entry which is preliminary data.</text>
</comment>
<accession>A0ABR9QPL9</accession>
<dbReference type="RefSeq" id="WP_193539363.1">
    <property type="nucleotide sequence ID" value="NZ_JADCLJ010000024.1"/>
</dbReference>
<keyword evidence="2" id="KW-1185">Reference proteome</keyword>
<dbReference type="EMBL" id="JADCLJ010000024">
    <property type="protein sequence ID" value="MBE4910124.1"/>
    <property type="molecule type" value="Genomic_DNA"/>
</dbReference>
<organism evidence="1 2">
    <name type="scientific">Litchfieldia luteola</name>
    <dbReference type="NCBI Taxonomy" id="682179"/>
    <lineage>
        <taxon>Bacteria</taxon>
        <taxon>Bacillati</taxon>
        <taxon>Bacillota</taxon>
        <taxon>Bacilli</taxon>
        <taxon>Bacillales</taxon>
        <taxon>Bacillaceae</taxon>
        <taxon>Litchfieldia</taxon>
    </lineage>
</organism>
<proteinExistence type="predicted"/>
<gene>
    <name evidence="1" type="ORF">IMZ08_18975</name>
</gene>
<name>A0ABR9QPL9_9BACI</name>
<reference evidence="1 2" key="1">
    <citation type="submission" date="2020-10" db="EMBL/GenBank/DDBJ databases">
        <title>Bacillus sp. HD4P25, an endophyte from a halophyte.</title>
        <authorList>
            <person name="Sun J.-Q."/>
        </authorList>
    </citation>
    <scope>NUCLEOTIDE SEQUENCE [LARGE SCALE GENOMIC DNA]</scope>
    <source>
        <strain evidence="1 2">YIM 93174</strain>
    </source>
</reference>